<proteinExistence type="predicted"/>
<organism evidence="2 3">
    <name type="scientific">Sediminimonas qiaohouensis</name>
    <dbReference type="NCBI Taxonomy" id="552061"/>
    <lineage>
        <taxon>Bacteria</taxon>
        <taxon>Pseudomonadati</taxon>
        <taxon>Pseudomonadota</taxon>
        <taxon>Alphaproteobacteria</taxon>
        <taxon>Rhodobacterales</taxon>
        <taxon>Roseobacteraceae</taxon>
        <taxon>Sediminimonas</taxon>
    </lineage>
</organism>
<evidence type="ECO:0000313" key="3">
    <source>
        <dbReference type="Proteomes" id="UP000483078"/>
    </source>
</evidence>
<dbReference type="Pfam" id="PF06568">
    <property type="entry name" value="YjiS-like"/>
    <property type="match status" value="1"/>
</dbReference>
<reference evidence="2 3" key="1">
    <citation type="submission" date="2019-06" db="EMBL/GenBank/DDBJ databases">
        <title>Enrichment of Autotrophic Halophilic Microorganisms from Red Sea Brine Pool Using Microbial Electrosynthesis System.</title>
        <authorList>
            <person name="Alqahtani M.F."/>
            <person name="Bajracharya S."/>
            <person name="Katuri K.P."/>
            <person name="Ali M."/>
            <person name="Saikaly P.E."/>
        </authorList>
    </citation>
    <scope>NUCLEOTIDE SEQUENCE [LARGE SCALE GENOMIC DNA]</scope>
    <source>
        <strain evidence="2">MES6</strain>
    </source>
</reference>
<dbReference type="InterPro" id="IPR009506">
    <property type="entry name" value="YjiS-like"/>
</dbReference>
<dbReference type="AlphaFoldDB" id="A0A7C9LQ74"/>
<evidence type="ECO:0000259" key="1">
    <source>
        <dbReference type="Pfam" id="PF06568"/>
    </source>
</evidence>
<accession>A0A7C9LQ74</accession>
<gene>
    <name evidence="2" type="ORF">FH759_14840</name>
</gene>
<feature type="domain" description="YjiS-like" evidence="1">
    <location>
        <begin position="28"/>
        <end position="62"/>
    </location>
</feature>
<evidence type="ECO:0000313" key="2">
    <source>
        <dbReference type="EMBL" id="MTJ05942.1"/>
    </source>
</evidence>
<dbReference type="EMBL" id="VENJ01000031">
    <property type="protein sequence ID" value="MTJ05942.1"/>
    <property type="molecule type" value="Genomic_DNA"/>
</dbReference>
<comment type="caution">
    <text evidence="2">The sequence shown here is derived from an EMBL/GenBank/DDBJ whole genome shotgun (WGS) entry which is preliminary data.</text>
</comment>
<dbReference type="Proteomes" id="UP000483078">
    <property type="component" value="Unassembled WGS sequence"/>
</dbReference>
<dbReference type="RefSeq" id="WP_026758543.1">
    <property type="nucleotide sequence ID" value="NZ_VENJ01000031.1"/>
</dbReference>
<protein>
    <submittedName>
        <fullName evidence="2">DUF1127 domain-containing protein</fullName>
    </submittedName>
</protein>
<sequence length="74" mass="8421">MAHVTHIHTAAHHGLFDRAAQVLKGLGERYARYRIYRETLNELASLSNRELSDIGMSRSQIRSVAYEHAYGPRA</sequence>
<name>A0A7C9LQ74_9RHOB</name>